<reference evidence="1 2" key="1">
    <citation type="submission" date="2014-09" db="EMBL/GenBank/DDBJ databases">
        <authorList>
            <person name="Ellenberger Sabrina"/>
        </authorList>
    </citation>
    <scope>NUCLEOTIDE SEQUENCE [LARGE SCALE GENOMIC DNA]</scope>
    <source>
        <strain evidence="1 2">CBS 412.66</strain>
    </source>
</reference>
<organism evidence="1 2">
    <name type="scientific">Parasitella parasitica</name>
    <dbReference type="NCBI Taxonomy" id="35722"/>
    <lineage>
        <taxon>Eukaryota</taxon>
        <taxon>Fungi</taxon>
        <taxon>Fungi incertae sedis</taxon>
        <taxon>Mucoromycota</taxon>
        <taxon>Mucoromycotina</taxon>
        <taxon>Mucoromycetes</taxon>
        <taxon>Mucorales</taxon>
        <taxon>Mucorineae</taxon>
        <taxon>Mucoraceae</taxon>
        <taxon>Parasitella</taxon>
    </lineage>
</organism>
<dbReference type="Proteomes" id="UP000054107">
    <property type="component" value="Unassembled WGS sequence"/>
</dbReference>
<evidence type="ECO:0000313" key="2">
    <source>
        <dbReference type="Proteomes" id="UP000054107"/>
    </source>
</evidence>
<evidence type="ECO:0008006" key="3">
    <source>
        <dbReference type="Google" id="ProtNLM"/>
    </source>
</evidence>
<evidence type="ECO:0000313" key="1">
    <source>
        <dbReference type="EMBL" id="CEP16290.1"/>
    </source>
</evidence>
<sequence>MLESMVTQLQQENIQLRMDKVKKPKRKRKVVIPKKRGLDAAKLQQENIPKAKQNDTNESLMVTHSKRSCSSKPISYLLPSTKCKLRKGDPHTFGNE</sequence>
<dbReference type="AlphaFoldDB" id="A0A0B7NL82"/>
<accession>A0A0B7NL82</accession>
<name>A0A0B7NL82_9FUNG</name>
<dbReference type="OrthoDB" id="2283630at2759"/>
<protein>
    <recommendedName>
        <fullName evidence="3">Shugoshin C-terminal domain-containing protein</fullName>
    </recommendedName>
</protein>
<dbReference type="EMBL" id="LN733047">
    <property type="protein sequence ID" value="CEP16290.1"/>
    <property type="molecule type" value="Genomic_DNA"/>
</dbReference>
<proteinExistence type="predicted"/>
<gene>
    <name evidence="1" type="primary">PARPA_10546.1 scaffold 41154</name>
</gene>
<keyword evidence="2" id="KW-1185">Reference proteome</keyword>